<organism evidence="1 2">
    <name type="scientific">Steccherinum ochraceum</name>
    <dbReference type="NCBI Taxonomy" id="92696"/>
    <lineage>
        <taxon>Eukaryota</taxon>
        <taxon>Fungi</taxon>
        <taxon>Dikarya</taxon>
        <taxon>Basidiomycota</taxon>
        <taxon>Agaricomycotina</taxon>
        <taxon>Agaricomycetes</taxon>
        <taxon>Polyporales</taxon>
        <taxon>Steccherinaceae</taxon>
        <taxon>Steccherinum</taxon>
    </lineage>
</organism>
<evidence type="ECO:0000313" key="1">
    <source>
        <dbReference type="EMBL" id="TCD64382.1"/>
    </source>
</evidence>
<protein>
    <recommendedName>
        <fullName evidence="3">F-box domain-containing protein</fullName>
    </recommendedName>
</protein>
<dbReference type="OrthoDB" id="10257471at2759"/>
<gene>
    <name evidence="1" type="ORF">EIP91_004129</name>
</gene>
<accession>A0A4R0RAD4</accession>
<dbReference type="AlphaFoldDB" id="A0A4R0RAD4"/>
<keyword evidence="2" id="KW-1185">Reference proteome</keyword>
<reference evidence="1 2" key="1">
    <citation type="submission" date="2018-11" db="EMBL/GenBank/DDBJ databases">
        <title>Genome assembly of Steccherinum ochraceum LE-BIN_3174, the white-rot fungus of the Steccherinaceae family (The Residual Polyporoid clade, Polyporales, Basidiomycota).</title>
        <authorList>
            <person name="Fedorova T.V."/>
            <person name="Glazunova O.A."/>
            <person name="Landesman E.O."/>
            <person name="Moiseenko K.V."/>
            <person name="Psurtseva N.V."/>
            <person name="Savinova O.S."/>
            <person name="Shakhova N.V."/>
            <person name="Tyazhelova T.V."/>
            <person name="Vasina D.V."/>
        </authorList>
    </citation>
    <scope>NUCLEOTIDE SEQUENCE [LARGE SCALE GENOMIC DNA]</scope>
    <source>
        <strain evidence="1 2">LE-BIN_3174</strain>
    </source>
</reference>
<dbReference type="EMBL" id="RWJN01000239">
    <property type="protein sequence ID" value="TCD64382.1"/>
    <property type="molecule type" value="Genomic_DNA"/>
</dbReference>
<comment type="caution">
    <text evidence="1">The sequence shown here is derived from an EMBL/GenBank/DDBJ whole genome shotgun (WGS) entry which is preliminary data.</text>
</comment>
<sequence length="440" mass="49860">MIMASSPCTKITASPTGTPVELLYAIFAALDRTSPEYKPTLASCTLVSKHWSAPAQASLFATVSVDCKDKTVQRFADFLTLAPGRRLGHYVRHLELGSLRLLSTLAAIMLSLPALCSLSLDADFTDDDPLFPDDWTPRPLDLLALKVPANCHTDVHVWLAFFGMFSRVQTLRVHAGYWDGQLRRRVSSFDQPGWLPSLPSLEVSHLDIDDNSNTLIPVLLTNSPSAHTLQSISLDAYRPLSPAMIQLMQGATGLRHVRVDMKYPGQTMFDLLCKLDIKKFVVRHLSPFSQITSLEVLMRLKADSQRLNILAVNGLFSRNCALLSLQRITVVMDMTSSIYGPCDMSERKKKHLTQTLPHMPWQCFEEQLAASHYLEDLRFVVVLSATELEPWEECFESIRSRLPILDEKGVLRFEMGQPKREWQRWWEDYEYARSLEHLAL</sequence>
<evidence type="ECO:0008006" key="3">
    <source>
        <dbReference type="Google" id="ProtNLM"/>
    </source>
</evidence>
<dbReference type="Proteomes" id="UP000292702">
    <property type="component" value="Unassembled WGS sequence"/>
</dbReference>
<evidence type="ECO:0000313" key="2">
    <source>
        <dbReference type="Proteomes" id="UP000292702"/>
    </source>
</evidence>
<proteinExistence type="predicted"/>
<name>A0A4R0RAD4_9APHY</name>